<evidence type="ECO:0000313" key="3">
    <source>
        <dbReference type="Proteomes" id="UP000027936"/>
    </source>
</evidence>
<protein>
    <submittedName>
        <fullName evidence="2">Uncharacterized protein</fullName>
    </submittedName>
</protein>
<feature type="transmembrane region" description="Helical" evidence="1">
    <location>
        <begin position="20"/>
        <end position="41"/>
    </location>
</feature>
<dbReference type="PATRIC" id="fig|1348973.3.peg.4508"/>
<gene>
    <name evidence="2" type="ORF">M670_04639</name>
</gene>
<sequence length="62" mass="7249">MDLYHSWIYVNVLNTTPFLWTVVIAVFAFNFLGPILIWFVMNSKSIPILNKFSQKKEKEPTG</sequence>
<dbReference type="EMBL" id="JJRY01000033">
    <property type="protein sequence ID" value="KEF36186.1"/>
    <property type="molecule type" value="Genomic_DNA"/>
</dbReference>
<dbReference type="Proteomes" id="UP000027936">
    <property type="component" value="Unassembled WGS sequence"/>
</dbReference>
<proteinExistence type="predicted"/>
<accession>A0A072NF86</accession>
<name>A0A072NF86_SCHAZ</name>
<reference evidence="2 3" key="1">
    <citation type="submission" date="2014-04" db="EMBL/GenBank/DDBJ databases">
        <title>Draft genome sequence of Bacillus azotoformans MEV2011, a (co-) denitrifying strain unable to grow in the presence of oxygen.</title>
        <authorList>
            <person name="Nielsen M."/>
            <person name="Schreiber L."/>
            <person name="Finster K."/>
            <person name="Schramm A."/>
        </authorList>
    </citation>
    <scope>NUCLEOTIDE SEQUENCE [LARGE SCALE GENOMIC DNA]</scope>
    <source>
        <strain evidence="2 3">MEV2011</strain>
    </source>
</reference>
<dbReference type="RefSeq" id="WP_035198727.1">
    <property type="nucleotide sequence ID" value="NZ_JJRY01000033.1"/>
</dbReference>
<keyword evidence="1" id="KW-0812">Transmembrane</keyword>
<keyword evidence="1" id="KW-0472">Membrane</keyword>
<organism evidence="2 3">
    <name type="scientific">Schinkia azotoformans MEV2011</name>
    <dbReference type="NCBI Taxonomy" id="1348973"/>
    <lineage>
        <taxon>Bacteria</taxon>
        <taxon>Bacillati</taxon>
        <taxon>Bacillota</taxon>
        <taxon>Bacilli</taxon>
        <taxon>Bacillales</taxon>
        <taxon>Bacillaceae</taxon>
        <taxon>Calidifontibacillus/Schinkia group</taxon>
        <taxon>Schinkia</taxon>
    </lineage>
</organism>
<dbReference type="AlphaFoldDB" id="A0A072NF86"/>
<keyword evidence="1" id="KW-1133">Transmembrane helix</keyword>
<evidence type="ECO:0000256" key="1">
    <source>
        <dbReference type="SAM" id="Phobius"/>
    </source>
</evidence>
<comment type="caution">
    <text evidence="2">The sequence shown here is derived from an EMBL/GenBank/DDBJ whole genome shotgun (WGS) entry which is preliminary data.</text>
</comment>
<dbReference type="OrthoDB" id="2922557at2"/>
<evidence type="ECO:0000313" key="2">
    <source>
        <dbReference type="EMBL" id="KEF36186.1"/>
    </source>
</evidence>